<dbReference type="Proteomes" id="UP001156641">
    <property type="component" value="Unassembled WGS sequence"/>
</dbReference>
<organism evidence="3 4">
    <name type="scientific">Acidocella aquatica</name>
    <dbReference type="NCBI Taxonomy" id="1922313"/>
    <lineage>
        <taxon>Bacteria</taxon>
        <taxon>Pseudomonadati</taxon>
        <taxon>Pseudomonadota</taxon>
        <taxon>Alphaproteobacteria</taxon>
        <taxon>Acetobacterales</taxon>
        <taxon>Acidocellaceae</taxon>
        <taxon>Acidocella</taxon>
    </lineage>
</organism>
<accession>A0ABQ6A739</accession>
<dbReference type="InterPro" id="IPR051691">
    <property type="entry name" value="Metab_Enz_Cyan_OpOx_G3PDH"/>
</dbReference>
<evidence type="ECO:0000256" key="1">
    <source>
        <dbReference type="ARBA" id="ARBA00023002"/>
    </source>
</evidence>
<dbReference type="RefSeq" id="WP_284257049.1">
    <property type="nucleotide sequence ID" value="NZ_BSOS01000017.1"/>
</dbReference>
<dbReference type="PANTHER" id="PTHR42949">
    <property type="entry name" value="ANAEROBIC GLYCEROL-3-PHOSPHATE DEHYDROGENASE SUBUNIT B"/>
    <property type="match status" value="1"/>
</dbReference>
<dbReference type="EMBL" id="BSOS01000017">
    <property type="protein sequence ID" value="GLR66367.1"/>
    <property type="molecule type" value="Genomic_DNA"/>
</dbReference>
<dbReference type="PRINTS" id="PR00469">
    <property type="entry name" value="PNDRDTASEII"/>
</dbReference>
<evidence type="ECO:0000313" key="4">
    <source>
        <dbReference type="Proteomes" id="UP001156641"/>
    </source>
</evidence>
<dbReference type="Pfam" id="PF07992">
    <property type="entry name" value="Pyr_redox_2"/>
    <property type="match status" value="1"/>
</dbReference>
<proteinExistence type="predicted"/>
<protein>
    <recommendedName>
        <fullName evidence="2">FAD/NAD(P)-binding domain-containing protein</fullName>
    </recommendedName>
</protein>
<dbReference type="InterPro" id="IPR036188">
    <property type="entry name" value="FAD/NAD-bd_sf"/>
</dbReference>
<sequence length="397" mass="42834">MHNVTIIGAGPAGLTAARVLAQAGIRDVQVLERNPHPGGLPRFCDHPGWGVWDMHRLYNGPRYAAELIRRAAGADILINTTVTAMEPNGHLHISTPGGPEYLQSRIVLLATGIREKPRGARLVSGTRPWGVTTTGAFQEMAQAGQIPFRRPVIIGSELVAFSALLTARHAGIKPVAMLEPGPRILARRPGGFFARAIFGVPVRTNTQLLEIRGIDRVESVLLERNGQREELACDGVIFTGQFTPEAWLPRSAGLQIDPATNGPAIDNFFRCSDPAYFATGNLLRPVEHSGFAALEGARAAAQILRALRGELPPPDAAIPVTPGGALRYIYPQRIIPGGAQIQLYGRASHAHKGRLRAMADDRLVFERLISILPERRISLTLPSSALAGRKSLAVILD</sequence>
<keyword evidence="4" id="KW-1185">Reference proteome</keyword>
<dbReference type="SUPFAM" id="SSF51905">
    <property type="entry name" value="FAD/NAD(P)-binding domain"/>
    <property type="match status" value="1"/>
</dbReference>
<reference evidence="4" key="1">
    <citation type="journal article" date="2019" name="Int. J. Syst. Evol. Microbiol.">
        <title>The Global Catalogue of Microorganisms (GCM) 10K type strain sequencing project: providing services to taxonomists for standard genome sequencing and annotation.</title>
        <authorList>
            <consortium name="The Broad Institute Genomics Platform"/>
            <consortium name="The Broad Institute Genome Sequencing Center for Infectious Disease"/>
            <person name="Wu L."/>
            <person name="Ma J."/>
        </authorList>
    </citation>
    <scope>NUCLEOTIDE SEQUENCE [LARGE SCALE GENOMIC DNA]</scope>
    <source>
        <strain evidence="4">NBRC 112502</strain>
    </source>
</reference>
<feature type="domain" description="FAD/NAD(P)-binding" evidence="2">
    <location>
        <begin position="3"/>
        <end position="283"/>
    </location>
</feature>
<dbReference type="InterPro" id="IPR023753">
    <property type="entry name" value="FAD/NAD-binding_dom"/>
</dbReference>
<evidence type="ECO:0000259" key="2">
    <source>
        <dbReference type="Pfam" id="PF07992"/>
    </source>
</evidence>
<name>A0ABQ6A739_9PROT</name>
<gene>
    <name evidence="3" type="ORF">GCM10010909_10470</name>
</gene>
<dbReference type="PANTHER" id="PTHR42949:SF3">
    <property type="entry name" value="ANAEROBIC GLYCEROL-3-PHOSPHATE DEHYDROGENASE SUBUNIT B"/>
    <property type="match status" value="1"/>
</dbReference>
<comment type="caution">
    <text evidence="3">The sequence shown here is derived from an EMBL/GenBank/DDBJ whole genome shotgun (WGS) entry which is preliminary data.</text>
</comment>
<evidence type="ECO:0000313" key="3">
    <source>
        <dbReference type="EMBL" id="GLR66367.1"/>
    </source>
</evidence>
<keyword evidence="1" id="KW-0560">Oxidoreductase</keyword>
<dbReference type="PRINTS" id="PR00368">
    <property type="entry name" value="FADPNR"/>
</dbReference>
<dbReference type="Gene3D" id="3.50.50.60">
    <property type="entry name" value="FAD/NAD(P)-binding domain"/>
    <property type="match status" value="2"/>
</dbReference>